<reference evidence="2 4" key="1">
    <citation type="submission" date="2020-01" db="EMBL/GenBank/DDBJ databases">
        <title>Bactrocera dorsalis gut bacteria genome.</title>
        <authorList>
            <person name="Zhang H."/>
            <person name="Cai Z."/>
        </authorList>
    </citation>
    <scope>NUCLEOTIDE SEQUENCE [LARGE SCALE GENOMIC DNA]</scope>
    <source>
        <strain evidence="2 4">BD177</strain>
    </source>
</reference>
<sequence>MPHKPLLLLMNLPKCAAISEKVKPLARYFAQKNGSVPAAVLAIDD</sequence>
<dbReference type="EMBL" id="CP048108">
    <property type="protein sequence ID" value="QHS47666.1"/>
    <property type="molecule type" value="Genomic_DNA"/>
</dbReference>
<evidence type="ECO:0000313" key="1">
    <source>
        <dbReference type="EMBL" id="MEC6054169.1"/>
    </source>
</evidence>
<dbReference type="Proteomes" id="UP001060345">
    <property type="component" value="Chromosome"/>
</dbReference>
<dbReference type="Proteomes" id="UP001175817">
    <property type="component" value="Unassembled WGS sequence"/>
</dbReference>
<dbReference type="Proteomes" id="UP000464389">
    <property type="component" value="Chromosome"/>
</dbReference>
<dbReference type="GeneID" id="66562228"/>
<name>A0A6P1V3T5_9ENTR</name>
<accession>A0A6P1V3T5</accession>
<evidence type="ECO:0000313" key="4">
    <source>
        <dbReference type="Proteomes" id="UP000464389"/>
    </source>
</evidence>
<reference evidence="1" key="3">
    <citation type="journal article" date="2023" name="Nat. Commun.">
        <title>Genomic dissection of endemic carbapenem resistance reveals metallo-beta-lactamase dissemination through clonal, plasmid and integron transfer.</title>
        <authorList>
            <person name="Macesic N."/>
            <person name="Hawkey J."/>
            <person name="Vezina B."/>
            <person name="Wisniewski J.A."/>
            <person name="Cottingham H."/>
            <person name="Blakeway L.V."/>
            <person name="Harshegyi T."/>
            <person name="Pragastis K."/>
            <person name="Badoordeen G.Z."/>
            <person name="Dennison A."/>
            <person name="Spelman D.W."/>
            <person name="Jenney A.W.J."/>
            <person name="Peleg A.Y."/>
        </authorList>
    </citation>
    <scope>NUCLEOTIDE SEQUENCE</scope>
    <source>
        <strain evidence="1">CPO078</strain>
    </source>
</reference>
<protein>
    <submittedName>
        <fullName evidence="2">Uncharacterized protein</fullName>
    </submittedName>
</protein>
<evidence type="ECO:0000313" key="2">
    <source>
        <dbReference type="EMBL" id="QHS47666.1"/>
    </source>
</evidence>
<organism evidence="2 4">
    <name type="scientific">Klebsiella michiganensis</name>
    <dbReference type="NCBI Taxonomy" id="1134687"/>
    <lineage>
        <taxon>Bacteria</taxon>
        <taxon>Pseudomonadati</taxon>
        <taxon>Pseudomonadota</taxon>
        <taxon>Gammaproteobacteria</taxon>
        <taxon>Enterobacterales</taxon>
        <taxon>Enterobacteriaceae</taxon>
        <taxon>Klebsiella/Raoultella group</taxon>
        <taxon>Klebsiella</taxon>
    </lineage>
</organism>
<reference evidence="3" key="2">
    <citation type="submission" date="2022-08" db="EMBL/GenBank/DDBJ databases">
        <title>Genomic characterization and comparative genomic analysis of a strain of klebsiella michiganensis carrying blaKPC-2 isolated from the blood of children with very preterm bloodstream infection.</title>
        <authorList>
            <person name="Zhang N."/>
        </authorList>
    </citation>
    <scope>NUCLEOTIDE SEQUENCE</scope>
    <source>
        <strain evidence="3">BSI-KPN166</strain>
    </source>
</reference>
<proteinExistence type="predicted"/>
<reference evidence="1" key="4">
    <citation type="submission" date="2024-01" db="EMBL/GenBank/DDBJ databases">
        <authorList>
            <person name="Macesic N."/>
        </authorList>
    </citation>
    <scope>NUCLEOTIDE SEQUENCE</scope>
    <source>
        <strain evidence="1">CPO078</strain>
    </source>
</reference>
<dbReference type="RefSeq" id="WP_157214916.1">
    <property type="nucleotide sequence ID" value="NZ_AP022547.1"/>
</dbReference>
<dbReference type="EMBL" id="CP102103">
    <property type="protein sequence ID" value="UWZ73839.1"/>
    <property type="molecule type" value="Genomic_DNA"/>
</dbReference>
<dbReference type="EMBL" id="JARTTH020000001">
    <property type="protein sequence ID" value="MEC6054169.1"/>
    <property type="molecule type" value="Genomic_DNA"/>
</dbReference>
<evidence type="ECO:0000313" key="3">
    <source>
        <dbReference type="EMBL" id="UWZ73839.1"/>
    </source>
</evidence>
<dbReference type="AlphaFoldDB" id="A0A6P1V3T5"/>
<gene>
    <name evidence="2" type="ORF">GW952_19640</name>
    <name evidence="3" type="ORF">NP224_27315</name>
    <name evidence="1" type="ORF">QAB24_027140</name>
</gene>